<comment type="caution">
    <text evidence="1">The sequence shown here is derived from an EMBL/GenBank/DDBJ whole genome shotgun (WGS) entry which is preliminary data.</text>
</comment>
<gene>
    <name evidence="1" type="ORF">EC392_00300</name>
</gene>
<dbReference type="AlphaFoldDB" id="A0A3N0UVZ9"/>
<protein>
    <submittedName>
        <fullName evidence="1">Uncharacterized protein</fullName>
    </submittedName>
</protein>
<reference evidence="1 2" key="1">
    <citation type="submission" date="2018-10" db="EMBL/GenBank/DDBJ databases">
        <title>New species genome.</title>
        <authorList>
            <person name="Li Y."/>
        </authorList>
    </citation>
    <scope>NUCLEOTIDE SEQUENCE [LARGE SCALE GENOMIC DNA]</scope>
    <source>
        <strain evidence="1 2">L6_4B</strain>
    </source>
</reference>
<evidence type="ECO:0000313" key="1">
    <source>
        <dbReference type="EMBL" id="ROH84635.1"/>
    </source>
</evidence>
<evidence type="ECO:0000313" key="2">
    <source>
        <dbReference type="Proteomes" id="UP000274511"/>
    </source>
</evidence>
<accession>A0A3N0UVZ9</accession>
<sequence>MFGCEAKNEADDDFAMVLMTLTLKVTGLIAGECVSYFGGVHLYRLGIVKNTAVSVKKGANATSEKT</sequence>
<name>A0A3N0UVZ9_9GAMM</name>
<organism evidence="1 2">
    <name type="scientific">Lonsdalea populi</name>
    <dbReference type="NCBI Taxonomy" id="1172565"/>
    <lineage>
        <taxon>Bacteria</taxon>
        <taxon>Pseudomonadati</taxon>
        <taxon>Pseudomonadota</taxon>
        <taxon>Gammaproteobacteria</taxon>
        <taxon>Enterobacterales</taxon>
        <taxon>Pectobacteriaceae</taxon>
        <taxon>Lonsdalea</taxon>
    </lineage>
</organism>
<dbReference type="Proteomes" id="UP000274511">
    <property type="component" value="Unassembled WGS sequence"/>
</dbReference>
<proteinExistence type="predicted"/>
<dbReference type="EMBL" id="RJUJ01000001">
    <property type="protein sequence ID" value="ROH84635.1"/>
    <property type="molecule type" value="Genomic_DNA"/>
</dbReference>
<dbReference type="RefSeq" id="WP_123244620.1">
    <property type="nucleotide sequence ID" value="NZ_RJUJ01000001.1"/>
</dbReference>